<evidence type="ECO:0000256" key="2">
    <source>
        <dbReference type="ARBA" id="ARBA00023125"/>
    </source>
</evidence>
<name>A0A9D1A760_9FIRM</name>
<sequence length="346" mass="38699">MKQNKISITELANTFGVSPSTVSRAVNDLPGVSEELRAKIKEYARKTGYHSRLTGRGKAPETTNVVAVIIGDVRNVFYSELVFSIQRVLREHGYLLAVYYSEYNEKQEIQYIRLAGSSNVAGIIQVTVASEAISQELSQVAVPIVMVNRMINTFDTDVVLLDNYEAGYIATARLIELGHSEIGFLRGQTQSSASIQRFEGYLQAMKNYHLPVEDKFVLQGDLTMKTAYEQGKNLMATVDHLPTAMVASNDISAYGLMTALQEYGVKIPTNLSLVSFDNLQMSDMRGISLSSVDPQVHYMGSTAANLMLRRIQDPTRETERVIVKPKLIERHSLLAYKDTTQFRKLR</sequence>
<evidence type="ECO:0000313" key="6">
    <source>
        <dbReference type="Proteomes" id="UP000824258"/>
    </source>
</evidence>
<dbReference type="Proteomes" id="UP000824258">
    <property type="component" value="Unassembled WGS sequence"/>
</dbReference>
<dbReference type="SMART" id="SM00354">
    <property type="entry name" value="HTH_LACI"/>
    <property type="match status" value="1"/>
</dbReference>
<dbReference type="Gene3D" id="1.10.260.40">
    <property type="entry name" value="lambda repressor-like DNA-binding domains"/>
    <property type="match status" value="1"/>
</dbReference>
<dbReference type="InterPro" id="IPR028082">
    <property type="entry name" value="Peripla_BP_I"/>
</dbReference>
<dbReference type="CDD" id="cd06267">
    <property type="entry name" value="PBP1_LacI_sugar_binding-like"/>
    <property type="match status" value="1"/>
</dbReference>
<dbReference type="CDD" id="cd01392">
    <property type="entry name" value="HTH_LacI"/>
    <property type="match status" value="1"/>
</dbReference>
<keyword evidence="3" id="KW-0804">Transcription</keyword>
<protein>
    <submittedName>
        <fullName evidence="5">LacI family DNA-binding transcriptional regulator</fullName>
    </submittedName>
</protein>
<evidence type="ECO:0000313" key="5">
    <source>
        <dbReference type="EMBL" id="HIR08925.1"/>
    </source>
</evidence>
<keyword evidence="2 5" id="KW-0238">DNA-binding</keyword>
<proteinExistence type="predicted"/>
<feature type="domain" description="HTH lacI-type" evidence="4">
    <location>
        <begin position="6"/>
        <end position="60"/>
    </location>
</feature>
<dbReference type="Gene3D" id="3.40.50.2300">
    <property type="match status" value="2"/>
</dbReference>
<evidence type="ECO:0000256" key="1">
    <source>
        <dbReference type="ARBA" id="ARBA00023015"/>
    </source>
</evidence>
<reference evidence="5" key="2">
    <citation type="journal article" date="2021" name="PeerJ">
        <title>Extensive microbial diversity within the chicken gut microbiome revealed by metagenomics and culture.</title>
        <authorList>
            <person name="Gilroy R."/>
            <person name="Ravi A."/>
            <person name="Getino M."/>
            <person name="Pursley I."/>
            <person name="Horton D.L."/>
            <person name="Alikhan N.F."/>
            <person name="Baker D."/>
            <person name="Gharbi K."/>
            <person name="Hall N."/>
            <person name="Watson M."/>
            <person name="Adriaenssens E.M."/>
            <person name="Foster-Nyarko E."/>
            <person name="Jarju S."/>
            <person name="Secka A."/>
            <person name="Antonio M."/>
            <person name="Oren A."/>
            <person name="Chaudhuri R.R."/>
            <person name="La Ragione R."/>
            <person name="Hildebrand F."/>
            <person name="Pallen M.J."/>
        </authorList>
    </citation>
    <scope>NUCLEOTIDE SEQUENCE</scope>
    <source>
        <strain evidence="5">ChiHjej9B8-7071</strain>
    </source>
</reference>
<dbReference type="GO" id="GO:0003700">
    <property type="term" value="F:DNA-binding transcription factor activity"/>
    <property type="evidence" value="ECO:0007669"/>
    <property type="project" value="TreeGrafter"/>
</dbReference>
<dbReference type="PROSITE" id="PS50932">
    <property type="entry name" value="HTH_LACI_2"/>
    <property type="match status" value="1"/>
</dbReference>
<dbReference type="AlphaFoldDB" id="A0A9D1A760"/>
<dbReference type="SUPFAM" id="SSF53822">
    <property type="entry name" value="Periplasmic binding protein-like I"/>
    <property type="match status" value="1"/>
</dbReference>
<dbReference type="Pfam" id="PF00356">
    <property type="entry name" value="LacI"/>
    <property type="match status" value="1"/>
</dbReference>
<comment type="caution">
    <text evidence="5">The sequence shown here is derived from an EMBL/GenBank/DDBJ whole genome shotgun (WGS) entry which is preliminary data.</text>
</comment>
<evidence type="ECO:0000256" key="3">
    <source>
        <dbReference type="ARBA" id="ARBA00023163"/>
    </source>
</evidence>
<organism evidence="5 6">
    <name type="scientific">Candidatus Avoscillospira stercoripullorum</name>
    <dbReference type="NCBI Taxonomy" id="2840709"/>
    <lineage>
        <taxon>Bacteria</taxon>
        <taxon>Bacillati</taxon>
        <taxon>Bacillota</taxon>
        <taxon>Clostridia</taxon>
        <taxon>Eubacteriales</taxon>
        <taxon>Oscillospiraceae</taxon>
        <taxon>Oscillospiraceae incertae sedis</taxon>
        <taxon>Candidatus Avoscillospira</taxon>
    </lineage>
</organism>
<accession>A0A9D1A760</accession>
<dbReference type="PANTHER" id="PTHR30146">
    <property type="entry name" value="LACI-RELATED TRANSCRIPTIONAL REPRESSOR"/>
    <property type="match status" value="1"/>
</dbReference>
<dbReference type="InterPro" id="IPR001761">
    <property type="entry name" value="Peripla_BP/Lac1_sug-bd_dom"/>
</dbReference>
<dbReference type="InterPro" id="IPR000843">
    <property type="entry name" value="HTH_LacI"/>
</dbReference>
<dbReference type="SUPFAM" id="SSF47413">
    <property type="entry name" value="lambda repressor-like DNA-binding domains"/>
    <property type="match status" value="1"/>
</dbReference>
<gene>
    <name evidence="5" type="ORF">IAA70_00825</name>
</gene>
<keyword evidence="1" id="KW-0805">Transcription regulation</keyword>
<dbReference type="PANTHER" id="PTHR30146:SF109">
    <property type="entry name" value="HTH-TYPE TRANSCRIPTIONAL REGULATOR GALS"/>
    <property type="match status" value="1"/>
</dbReference>
<reference evidence="5" key="1">
    <citation type="submission" date="2020-10" db="EMBL/GenBank/DDBJ databases">
        <authorList>
            <person name="Gilroy R."/>
        </authorList>
    </citation>
    <scope>NUCLEOTIDE SEQUENCE</scope>
    <source>
        <strain evidence="5">ChiHjej9B8-7071</strain>
    </source>
</reference>
<dbReference type="Pfam" id="PF00532">
    <property type="entry name" value="Peripla_BP_1"/>
    <property type="match status" value="1"/>
</dbReference>
<evidence type="ECO:0000259" key="4">
    <source>
        <dbReference type="PROSITE" id="PS50932"/>
    </source>
</evidence>
<dbReference type="EMBL" id="DVGD01000022">
    <property type="protein sequence ID" value="HIR08925.1"/>
    <property type="molecule type" value="Genomic_DNA"/>
</dbReference>
<dbReference type="GO" id="GO:0000976">
    <property type="term" value="F:transcription cis-regulatory region binding"/>
    <property type="evidence" value="ECO:0007669"/>
    <property type="project" value="TreeGrafter"/>
</dbReference>
<dbReference type="InterPro" id="IPR010982">
    <property type="entry name" value="Lambda_DNA-bd_dom_sf"/>
</dbReference>